<feature type="compositionally biased region" description="Basic and acidic residues" evidence="1">
    <location>
        <begin position="96"/>
        <end position="108"/>
    </location>
</feature>
<dbReference type="AlphaFoldDB" id="A0A5A7PSA5"/>
<name>A0A5A7PSA5_STRAF</name>
<gene>
    <name evidence="2" type="ORF">STAS_11826</name>
</gene>
<reference evidence="3" key="1">
    <citation type="journal article" date="2019" name="Curr. Biol.">
        <title>Genome Sequence of Striga asiatica Provides Insight into the Evolution of Plant Parasitism.</title>
        <authorList>
            <person name="Yoshida S."/>
            <person name="Kim S."/>
            <person name="Wafula E.K."/>
            <person name="Tanskanen J."/>
            <person name="Kim Y.M."/>
            <person name="Honaas L."/>
            <person name="Yang Z."/>
            <person name="Spallek T."/>
            <person name="Conn C.E."/>
            <person name="Ichihashi Y."/>
            <person name="Cheong K."/>
            <person name="Cui S."/>
            <person name="Der J.P."/>
            <person name="Gundlach H."/>
            <person name="Jiao Y."/>
            <person name="Hori C."/>
            <person name="Ishida J.K."/>
            <person name="Kasahara H."/>
            <person name="Kiba T."/>
            <person name="Kim M.S."/>
            <person name="Koo N."/>
            <person name="Laohavisit A."/>
            <person name="Lee Y.H."/>
            <person name="Lumba S."/>
            <person name="McCourt P."/>
            <person name="Mortimer J.C."/>
            <person name="Mutuku J.M."/>
            <person name="Nomura T."/>
            <person name="Sasaki-Sekimoto Y."/>
            <person name="Seto Y."/>
            <person name="Wang Y."/>
            <person name="Wakatake T."/>
            <person name="Sakakibara H."/>
            <person name="Demura T."/>
            <person name="Yamaguchi S."/>
            <person name="Yoneyama K."/>
            <person name="Manabe R.I."/>
            <person name="Nelson D.C."/>
            <person name="Schulman A.H."/>
            <person name="Timko M.P."/>
            <person name="dePamphilis C.W."/>
            <person name="Choi D."/>
            <person name="Shirasu K."/>
        </authorList>
    </citation>
    <scope>NUCLEOTIDE SEQUENCE [LARGE SCALE GENOMIC DNA]</scope>
    <source>
        <strain evidence="3">cv. UVA1</strain>
    </source>
</reference>
<protein>
    <submittedName>
        <fullName evidence="2">Protein kinase family protein with ARM repeat domain</fullName>
    </submittedName>
</protein>
<keyword evidence="2" id="KW-0418">Kinase</keyword>
<feature type="region of interest" description="Disordered" evidence="1">
    <location>
        <begin position="1"/>
        <end position="143"/>
    </location>
</feature>
<feature type="compositionally biased region" description="Polar residues" evidence="1">
    <location>
        <begin position="134"/>
        <end position="143"/>
    </location>
</feature>
<evidence type="ECO:0000313" key="2">
    <source>
        <dbReference type="EMBL" id="GER35546.1"/>
    </source>
</evidence>
<sequence length="143" mass="16900">MKMQDSTRRDVESNFSNHVNWDEDSIFDGEDDGRYYDNLNEEANVHENDSKNEDETEQLEQDNKNEDINDGRDYDDFNGEANVHENDSENDDEIEQLEKDNENEDIIRRKSVNIHNVPPLNLSQNETPNEDAFNESTFRWRNA</sequence>
<evidence type="ECO:0000313" key="3">
    <source>
        <dbReference type="Proteomes" id="UP000325081"/>
    </source>
</evidence>
<proteinExistence type="predicted"/>
<comment type="caution">
    <text evidence="2">The sequence shown here is derived from an EMBL/GenBank/DDBJ whole genome shotgun (WGS) entry which is preliminary data.</text>
</comment>
<feature type="compositionally biased region" description="Acidic residues" evidence="1">
    <location>
        <begin position="22"/>
        <end position="31"/>
    </location>
</feature>
<dbReference type="Proteomes" id="UP000325081">
    <property type="component" value="Unassembled WGS sequence"/>
</dbReference>
<feature type="compositionally biased region" description="Basic and acidic residues" evidence="1">
    <location>
        <begin position="43"/>
        <end position="53"/>
    </location>
</feature>
<feature type="compositionally biased region" description="Basic and acidic residues" evidence="1">
    <location>
        <begin position="61"/>
        <end position="75"/>
    </location>
</feature>
<feature type="compositionally biased region" description="Basic and acidic residues" evidence="1">
    <location>
        <begin position="1"/>
        <end position="12"/>
    </location>
</feature>
<dbReference type="EMBL" id="BKCP01004973">
    <property type="protein sequence ID" value="GER35546.1"/>
    <property type="molecule type" value="Genomic_DNA"/>
</dbReference>
<accession>A0A5A7PSA5</accession>
<keyword evidence="2" id="KW-0808">Transferase</keyword>
<keyword evidence="3" id="KW-1185">Reference proteome</keyword>
<evidence type="ECO:0000256" key="1">
    <source>
        <dbReference type="SAM" id="MobiDB-lite"/>
    </source>
</evidence>
<dbReference type="GO" id="GO:0016301">
    <property type="term" value="F:kinase activity"/>
    <property type="evidence" value="ECO:0007669"/>
    <property type="project" value="UniProtKB-KW"/>
</dbReference>
<organism evidence="2 3">
    <name type="scientific">Striga asiatica</name>
    <name type="common">Asiatic witchweed</name>
    <name type="synonym">Buchnera asiatica</name>
    <dbReference type="NCBI Taxonomy" id="4170"/>
    <lineage>
        <taxon>Eukaryota</taxon>
        <taxon>Viridiplantae</taxon>
        <taxon>Streptophyta</taxon>
        <taxon>Embryophyta</taxon>
        <taxon>Tracheophyta</taxon>
        <taxon>Spermatophyta</taxon>
        <taxon>Magnoliopsida</taxon>
        <taxon>eudicotyledons</taxon>
        <taxon>Gunneridae</taxon>
        <taxon>Pentapetalae</taxon>
        <taxon>asterids</taxon>
        <taxon>lamiids</taxon>
        <taxon>Lamiales</taxon>
        <taxon>Orobanchaceae</taxon>
        <taxon>Buchnereae</taxon>
        <taxon>Striga</taxon>
    </lineage>
</organism>